<feature type="transmembrane region" description="Helical" evidence="6">
    <location>
        <begin position="391"/>
        <end position="413"/>
    </location>
</feature>
<proteinExistence type="predicted"/>
<feature type="transmembrane region" description="Helical" evidence="6">
    <location>
        <begin position="21"/>
        <end position="43"/>
    </location>
</feature>
<dbReference type="Gene3D" id="3.40.190.10">
    <property type="entry name" value="Periplasmic binding protein-like II"/>
    <property type="match status" value="1"/>
</dbReference>
<comment type="subcellular location">
    <subcellularLocation>
        <location evidence="1">Cell membrane</location>
        <topology evidence="1">Multi-pass membrane protein</topology>
    </subcellularLocation>
</comment>
<evidence type="ECO:0000256" key="6">
    <source>
        <dbReference type="SAM" id="Phobius"/>
    </source>
</evidence>
<keyword evidence="5 6" id="KW-0472">Membrane</keyword>
<protein>
    <submittedName>
        <fullName evidence="8">ABC transporter permease</fullName>
    </submittedName>
</protein>
<dbReference type="GO" id="GO:0140359">
    <property type="term" value="F:ABC-type transporter activity"/>
    <property type="evidence" value="ECO:0007669"/>
    <property type="project" value="InterPro"/>
</dbReference>
<dbReference type="Proteomes" id="UP000319499">
    <property type="component" value="Unassembled WGS sequence"/>
</dbReference>
<feature type="transmembrane region" description="Helical" evidence="6">
    <location>
        <begin position="337"/>
        <end position="357"/>
    </location>
</feature>
<evidence type="ECO:0000256" key="5">
    <source>
        <dbReference type="ARBA" id="ARBA00023136"/>
    </source>
</evidence>
<dbReference type="PANTHER" id="PTHR30294:SF29">
    <property type="entry name" value="MULTIDRUG ABC TRANSPORTER PERMEASE YBHS-RELATED"/>
    <property type="match status" value="1"/>
</dbReference>
<dbReference type="EMBL" id="SELH01000016">
    <property type="protein sequence ID" value="TWP29129.1"/>
    <property type="molecule type" value="Genomic_DNA"/>
</dbReference>
<keyword evidence="4 6" id="KW-1133">Transmembrane helix</keyword>
<organism evidence="8 9">
    <name type="scientific">Apibacter muscae</name>
    <dbReference type="NCBI Taxonomy" id="2509004"/>
    <lineage>
        <taxon>Bacteria</taxon>
        <taxon>Pseudomonadati</taxon>
        <taxon>Bacteroidota</taxon>
        <taxon>Flavobacteriia</taxon>
        <taxon>Flavobacteriales</taxon>
        <taxon>Weeksellaceae</taxon>
        <taxon>Apibacter</taxon>
    </lineage>
</organism>
<dbReference type="OrthoDB" id="9768837at2"/>
<keyword evidence="9" id="KW-1185">Reference proteome</keyword>
<gene>
    <name evidence="8" type="ORF">ETU09_04620</name>
</gene>
<evidence type="ECO:0000256" key="1">
    <source>
        <dbReference type="ARBA" id="ARBA00004651"/>
    </source>
</evidence>
<evidence type="ECO:0000313" key="8">
    <source>
        <dbReference type="EMBL" id="TWP29129.1"/>
    </source>
</evidence>
<sequence length="436" mass="49462">MRNIFLIMRREFLVQARKKSFIVITVLAPILLLLAGSAISYVFKADDPISNIAIIDESQLFNNSFKNTDKVFYEYHTSNDFNALKDSLTKTNHLDAILQISKDHKDPLLLNIEDKIKLYSNKTLNQSLLHTLENKINKTIEYNRKLQLGISQSNIDLIKSNISLTSINLINGHTNANTTLKEIISLSLMYIILMFTIIYGTRVMRSIMEEKNNRVVEIIISSVKPFQLMLGKILGTTLVALTQFSIWILITLSIIFIGNYLLGDSVIVTPQQNIFHAIFSLETQLQIKEALTNLLDLNIPLIVFIFLFYFFVGYLFYSSFFAAIGAAVDNDTETQQFLPIVVIPLLIGAYGSISIINNPDSHVAFWLSIVPFTAPMVMVTRSFYDIPTGDLLLSMFSMIISVFIMISIAGKIYRIGILIYGKKVTLKEIIKWIKQS</sequence>
<dbReference type="Pfam" id="PF12698">
    <property type="entry name" value="ABC2_membrane_3"/>
    <property type="match status" value="1"/>
</dbReference>
<accession>A0A563DGD5</accession>
<dbReference type="RefSeq" id="WP_146292159.1">
    <property type="nucleotide sequence ID" value="NZ_SELH01000016.1"/>
</dbReference>
<evidence type="ECO:0000256" key="3">
    <source>
        <dbReference type="ARBA" id="ARBA00022692"/>
    </source>
</evidence>
<dbReference type="InterPro" id="IPR051449">
    <property type="entry name" value="ABC-2_transporter_component"/>
</dbReference>
<name>A0A563DGD5_9FLAO</name>
<feature type="transmembrane region" description="Helical" evidence="6">
    <location>
        <begin position="233"/>
        <end position="257"/>
    </location>
</feature>
<reference evidence="8 9" key="1">
    <citation type="submission" date="2019-02" db="EMBL/GenBank/DDBJ databases">
        <title>Apibacter muscae sp. nov.: a novel member of the house fly microbiota.</title>
        <authorList>
            <person name="Park R."/>
        </authorList>
    </citation>
    <scope>NUCLEOTIDE SEQUENCE [LARGE SCALE GENOMIC DNA]</scope>
    <source>
        <strain evidence="8 9">AL1</strain>
    </source>
</reference>
<evidence type="ECO:0000256" key="2">
    <source>
        <dbReference type="ARBA" id="ARBA00022475"/>
    </source>
</evidence>
<dbReference type="GO" id="GO:0005886">
    <property type="term" value="C:plasma membrane"/>
    <property type="evidence" value="ECO:0007669"/>
    <property type="project" value="UniProtKB-SubCell"/>
</dbReference>
<evidence type="ECO:0000259" key="7">
    <source>
        <dbReference type="Pfam" id="PF12698"/>
    </source>
</evidence>
<keyword evidence="2" id="KW-1003">Cell membrane</keyword>
<feature type="transmembrane region" description="Helical" evidence="6">
    <location>
        <begin position="301"/>
        <end position="325"/>
    </location>
</feature>
<feature type="domain" description="ABC-2 type transporter transmembrane" evidence="7">
    <location>
        <begin position="19"/>
        <end position="409"/>
    </location>
</feature>
<dbReference type="PANTHER" id="PTHR30294">
    <property type="entry name" value="MEMBRANE COMPONENT OF ABC TRANSPORTER YHHJ-RELATED"/>
    <property type="match status" value="1"/>
</dbReference>
<dbReference type="AlphaFoldDB" id="A0A563DGD5"/>
<keyword evidence="3 6" id="KW-0812">Transmembrane</keyword>
<feature type="transmembrane region" description="Helical" evidence="6">
    <location>
        <begin position="363"/>
        <end position="384"/>
    </location>
</feature>
<dbReference type="SUPFAM" id="SSF53850">
    <property type="entry name" value="Periplasmic binding protein-like II"/>
    <property type="match status" value="1"/>
</dbReference>
<evidence type="ECO:0000313" key="9">
    <source>
        <dbReference type="Proteomes" id="UP000319499"/>
    </source>
</evidence>
<dbReference type="InterPro" id="IPR013525">
    <property type="entry name" value="ABC2_TM"/>
</dbReference>
<comment type="caution">
    <text evidence="8">The sequence shown here is derived from an EMBL/GenBank/DDBJ whole genome shotgun (WGS) entry which is preliminary data.</text>
</comment>
<evidence type="ECO:0000256" key="4">
    <source>
        <dbReference type="ARBA" id="ARBA00022989"/>
    </source>
</evidence>
<feature type="transmembrane region" description="Helical" evidence="6">
    <location>
        <begin position="183"/>
        <end position="201"/>
    </location>
</feature>